<dbReference type="RefSeq" id="WP_343996089.1">
    <property type="nucleotide sequence ID" value="NZ_BAAALG010000013.1"/>
</dbReference>
<dbReference type="PANTHER" id="PTHR46333">
    <property type="entry name" value="CYTOKINESIS PROTEIN 3"/>
    <property type="match status" value="1"/>
</dbReference>
<dbReference type="Gene3D" id="3.10.620.30">
    <property type="match status" value="1"/>
</dbReference>
<gene>
    <name evidence="3" type="ORF">GCM10009668_34410</name>
</gene>
<evidence type="ECO:0000313" key="4">
    <source>
        <dbReference type="Proteomes" id="UP001501581"/>
    </source>
</evidence>
<name>A0ABN1TZV6_9ACTN</name>
<proteinExistence type="predicted"/>
<dbReference type="SMART" id="SM00460">
    <property type="entry name" value="TGc"/>
    <property type="match status" value="1"/>
</dbReference>
<dbReference type="InterPro" id="IPR002931">
    <property type="entry name" value="Transglutaminase-like"/>
</dbReference>
<evidence type="ECO:0000256" key="1">
    <source>
        <dbReference type="SAM" id="Phobius"/>
    </source>
</evidence>
<protein>
    <submittedName>
        <fullName evidence="3">Transglutaminase domain-containing protein</fullName>
    </submittedName>
</protein>
<comment type="caution">
    <text evidence="3">The sequence shown here is derived from an EMBL/GenBank/DDBJ whole genome shotgun (WGS) entry which is preliminary data.</text>
</comment>
<dbReference type="PANTHER" id="PTHR46333:SF2">
    <property type="entry name" value="CYTOKINESIS PROTEIN 3"/>
    <property type="match status" value="1"/>
</dbReference>
<dbReference type="InterPro" id="IPR052557">
    <property type="entry name" value="CAP/Cytokinesis_protein"/>
</dbReference>
<sequence length="720" mass="77570">MAGYPYPPAPQQGWPPPPPKRRFPWLAVLGSAALALILIGGITAVLIWDRDDEASADAPSRSERTSKSEEVRKRLLQEGRRELPTAAKTENAVPGYDYSTTLTDVATDTDLLIPASYDADGSETRNGAEPKIEVYSDAALTRAVPIVIVPDLTAPDSDPRLAIKATELRRAHIAGQGGQLKWTLADLGTYWNLNPTVFVVQHLTPDGDPRPRPLVTEVRFESQVPAPAQVASSVTADGDALLEWSPVDGASEYLVVLQQRQGEADAVRVVGRTGETTWTSAGTERCLTASCTQNEIMKLTTVDASTMASAPSLVSEKVDARLGVVAVVEKQTSILAGIDFTGLESLPVRADRKWDAGAEVADRGLAALPSRFLFVSVDGSTRATGAFIERSEVRRRGPSWEVPLRGQGTRLVDTVNIPAAAVEDMDAAVARFNERAERDYPQAGLAEPSIVINVDHPEEPSPELPAPDYPISGSNELTRFIAGQLIAGSTAIDISALVDQPGMPDAVDAWKEAVYQNPYALAYFDRPTFAGDVIHVEPAYSPQEKQERQRAIARAAESVVRKVTRAGMSDAEKVSALNRHLVDFGEYDDAAIAALSGGSRADIPARFRYAWETDGILVDGDGVCMSYSYAFQALAEEAGVESVVVTGDLADGGGHAWNKVRIEGSWRNVDVTWNDPEGGWTSSSGTAYLMIGDADFTGSAQRTERDDWMADAYLAQYASR</sequence>
<keyword evidence="1" id="KW-0812">Transmembrane</keyword>
<keyword evidence="1" id="KW-0472">Membrane</keyword>
<keyword evidence="1" id="KW-1133">Transmembrane helix</keyword>
<accession>A0ABN1TZV6</accession>
<dbReference type="Pfam" id="PF01841">
    <property type="entry name" value="Transglut_core"/>
    <property type="match status" value="1"/>
</dbReference>
<feature type="transmembrane region" description="Helical" evidence="1">
    <location>
        <begin position="25"/>
        <end position="48"/>
    </location>
</feature>
<evidence type="ECO:0000259" key="2">
    <source>
        <dbReference type="SMART" id="SM00460"/>
    </source>
</evidence>
<dbReference type="SUPFAM" id="SSF54001">
    <property type="entry name" value="Cysteine proteinases"/>
    <property type="match status" value="1"/>
</dbReference>
<keyword evidence="4" id="KW-1185">Reference proteome</keyword>
<reference evidence="3 4" key="1">
    <citation type="journal article" date="2019" name="Int. J. Syst. Evol. Microbiol.">
        <title>The Global Catalogue of Microorganisms (GCM) 10K type strain sequencing project: providing services to taxonomists for standard genome sequencing and annotation.</title>
        <authorList>
            <consortium name="The Broad Institute Genomics Platform"/>
            <consortium name="The Broad Institute Genome Sequencing Center for Infectious Disease"/>
            <person name="Wu L."/>
            <person name="Ma J."/>
        </authorList>
    </citation>
    <scope>NUCLEOTIDE SEQUENCE [LARGE SCALE GENOMIC DNA]</scope>
    <source>
        <strain evidence="3 4">JCM 13008</strain>
    </source>
</reference>
<dbReference type="EMBL" id="BAAALG010000013">
    <property type="protein sequence ID" value="GAA1110734.1"/>
    <property type="molecule type" value="Genomic_DNA"/>
</dbReference>
<dbReference type="Proteomes" id="UP001501581">
    <property type="component" value="Unassembled WGS sequence"/>
</dbReference>
<dbReference type="InterPro" id="IPR038765">
    <property type="entry name" value="Papain-like_cys_pep_sf"/>
</dbReference>
<evidence type="ECO:0000313" key="3">
    <source>
        <dbReference type="EMBL" id="GAA1110734.1"/>
    </source>
</evidence>
<organism evidence="3 4">
    <name type="scientific">Nocardioides dubius</name>
    <dbReference type="NCBI Taxonomy" id="317019"/>
    <lineage>
        <taxon>Bacteria</taxon>
        <taxon>Bacillati</taxon>
        <taxon>Actinomycetota</taxon>
        <taxon>Actinomycetes</taxon>
        <taxon>Propionibacteriales</taxon>
        <taxon>Nocardioidaceae</taxon>
        <taxon>Nocardioides</taxon>
    </lineage>
</organism>
<feature type="domain" description="Transglutaminase-like" evidence="2">
    <location>
        <begin position="616"/>
        <end position="673"/>
    </location>
</feature>